<evidence type="ECO:0000313" key="2">
    <source>
        <dbReference type="Proteomes" id="UP000011115"/>
    </source>
</evidence>
<evidence type="ECO:0000313" key="1">
    <source>
        <dbReference type="EnsemblPlants" id="PGSC0003DMT400096956"/>
    </source>
</evidence>
<proteinExistence type="predicted"/>
<organism evidence="1 2">
    <name type="scientific">Solanum tuberosum</name>
    <name type="common">Potato</name>
    <dbReference type="NCBI Taxonomy" id="4113"/>
    <lineage>
        <taxon>Eukaryota</taxon>
        <taxon>Viridiplantae</taxon>
        <taxon>Streptophyta</taxon>
        <taxon>Embryophyta</taxon>
        <taxon>Tracheophyta</taxon>
        <taxon>Spermatophyta</taxon>
        <taxon>Magnoliopsida</taxon>
        <taxon>eudicotyledons</taxon>
        <taxon>Gunneridae</taxon>
        <taxon>Pentapetalae</taxon>
        <taxon>asterids</taxon>
        <taxon>lamiids</taxon>
        <taxon>Solanales</taxon>
        <taxon>Solanaceae</taxon>
        <taxon>Solanoideae</taxon>
        <taxon>Solaneae</taxon>
        <taxon>Solanum</taxon>
    </lineage>
</organism>
<dbReference type="Proteomes" id="UP000011115">
    <property type="component" value="Unassembled WGS sequence"/>
</dbReference>
<sequence>MSISGSNSDPMDHPPLRLMIFWDNILNVKQLEGEGIYKLWQRFKTLLQQCPTHEILDKTLLECQTTVRAGGPWFTIATLPQPSSEKLAKSRPTDRVTVPCPRLGGSSGRDNLALFKEIQAHYDIIYTDPTVSLLTCPLQDTTAQERRTTQTTPD</sequence>
<dbReference type="Gramene" id="PGSC0003DMT400096956">
    <property type="protein sequence ID" value="PGSC0003DMT400096956"/>
    <property type="gene ID" value="PGSC0003DMG400046527"/>
</dbReference>
<reference evidence="1" key="2">
    <citation type="submission" date="2015-06" db="UniProtKB">
        <authorList>
            <consortium name="EnsemblPlants"/>
        </authorList>
    </citation>
    <scope>IDENTIFICATION</scope>
    <source>
        <strain evidence="1">DM1-3 516 R44</strain>
    </source>
</reference>
<protein>
    <submittedName>
        <fullName evidence="1">Uncharacterized protein</fullName>
    </submittedName>
</protein>
<dbReference type="AlphaFoldDB" id="M1DZL2"/>
<dbReference type="InParanoid" id="M1DZL2"/>
<dbReference type="HOGENOM" id="CLU_1707373_0_0_1"/>
<name>M1DZL2_SOLTU</name>
<dbReference type="PaxDb" id="4113-PGSC0003DMT400096956"/>
<dbReference type="EnsemblPlants" id="PGSC0003DMT400096956">
    <property type="protein sequence ID" value="PGSC0003DMT400096956"/>
    <property type="gene ID" value="PGSC0003DMG400046527"/>
</dbReference>
<reference evidence="2" key="1">
    <citation type="journal article" date="2011" name="Nature">
        <title>Genome sequence and analysis of the tuber crop potato.</title>
        <authorList>
            <consortium name="The Potato Genome Sequencing Consortium"/>
        </authorList>
    </citation>
    <scope>NUCLEOTIDE SEQUENCE [LARGE SCALE GENOMIC DNA]</scope>
    <source>
        <strain evidence="2">cv. DM1-3 516 R44</strain>
    </source>
</reference>
<keyword evidence="2" id="KW-1185">Reference proteome</keyword>
<accession>M1DZL2</accession>